<comment type="similarity">
    <text evidence="3">Belongs to the RimP family.</text>
</comment>
<dbReference type="PANTHER" id="PTHR33867:SF1">
    <property type="entry name" value="RIBOSOME MATURATION FACTOR RIMP"/>
    <property type="match status" value="1"/>
</dbReference>
<dbReference type="GO" id="GO:0000028">
    <property type="term" value="P:ribosomal small subunit assembly"/>
    <property type="evidence" value="ECO:0007669"/>
    <property type="project" value="TreeGrafter"/>
</dbReference>
<dbReference type="RefSeq" id="WP_218321960.1">
    <property type="nucleotide sequence ID" value="NZ_JAEEGC010000101.1"/>
</dbReference>
<dbReference type="Proteomes" id="UP000694308">
    <property type="component" value="Unassembled WGS sequence"/>
</dbReference>
<dbReference type="EMBL" id="JAEEGC010000101">
    <property type="protein sequence ID" value="MBV7274902.1"/>
    <property type="molecule type" value="Genomic_DNA"/>
</dbReference>
<comment type="subcellular location">
    <subcellularLocation>
        <location evidence="3">Cytoplasm</location>
    </subcellularLocation>
</comment>
<name>A0A949TT63_9CLOT</name>
<dbReference type="CDD" id="cd01734">
    <property type="entry name" value="YlxS_C"/>
    <property type="match status" value="1"/>
</dbReference>
<dbReference type="Pfam" id="PF17384">
    <property type="entry name" value="DUF150_C"/>
    <property type="match status" value="1"/>
</dbReference>
<comment type="caution">
    <text evidence="6">The sequence shown here is derived from an EMBL/GenBank/DDBJ whole genome shotgun (WGS) entry which is preliminary data.</text>
</comment>
<dbReference type="GO" id="GO:0006412">
    <property type="term" value="P:translation"/>
    <property type="evidence" value="ECO:0007669"/>
    <property type="project" value="TreeGrafter"/>
</dbReference>
<sequence>MNKNYLIDKLIELVKPITEQLNYELYHLEYVKEGQDNYLRIYIEKEDGRISLEDCEKVSRAVSDMLDSEDPIPDSYYLEVSSPGIDRILYTDKHLERYIESSVLVKISGLLNGKKKFEGELLGFNSEELKIRCEGEELSIPRDKVSSVSLICKL</sequence>
<keyword evidence="2 3" id="KW-0690">Ribosome biogenesis</keyword>
<evidence type="ECO:0000256" key="3">
    <source>
        <dbReference type="HAMAP-Rule" id="MF_01077"/>
    </source>
</evidence>
<dbReference type="InterPro" id="IPR028998">
    <property type="entry name" value="RimP_C"/>
</dbReference>
<proteinExistence type="inferred from homology"/>
<feature type="domain" description="Ribosome maturation factor RimP C-terminal" evidence="5">
    <location>
        <begin position="89"/>
        <end position="152"/>
    </location>
</feature>
<evidence type="ECO:0000313" key="6">
    <source>
        <dbReference type="EMBL" id="MBV7274902.1"/>
    </source>
</evidence>
<evidence type="ECO:0000256" key="1">
    <source>
        <dbReference type="ARBA" id="ARBA00022490"/>
    </source>
</evidence>
<keyword evidence="1 3" id="KW-0963">Cytoplasm</keyword>
<dbReference type="HAMAP" id="MF_01077">
    <property type="entry name" value="RimP"/>
    <property type="match status" value="1"/>
</dbReference>
<dbReference type="NCBIfam" id="NF000934">
    <property type="entry name" value="PRK00092.3-1"/>
    <property type="match status" value="1"/>
</dbReference>
<organism evidence="6 7">
    <name type="scientific">Clostridium thailandense</name>
    <dbReference type="NCBI Taxonomy" id="2794346"/>
    <lineage>
        <taxon>Bacteria</taxon>
        <taxon>Bacillati</taxon>
        <taxon>Bacillota</taxon>
        <taxon>Clostridia</taxon>
        <taxon>Eubacteriales</taxon>
        <taxon>Clostridiaceae</taxon>
        <taxon>Clostridium</taxon>
    </lineage>
</organism>
<evidence type="ECO:0000313" key="7">
    <source>
        <dbReference type="Proteomes" id="UP000694308"/>
    </source>
</evidence>
<evidence type="ECO:0000259" key="5">
    <source>
        <dbReference type="Pfam" id="PF17384"/>
    </source>
</evidence>
<reference evidence="6" key="1">
    <citation type="submission" date="2020-12" db="EMBL/GenBank/DDBJ databases">
        <title>Clostridium thailandense sp. nov., a novel acetogenic bacterium isolated from peat land soil in Thailand.</title>
        <authorList>
            <person name="Chaikitkaew S."/>
            <person name="Birkeland N.K."/>
        </authorList>
    </citation>
    <scope>NUCLEOTIDE SEQUENCE</scope>
    <source>
        <strain evidence="6">PL3</strain>
    </source>
</reference>
<evidence type="ECO:0000259" key="4">
    <source>
        <dbReference type="Pfam" id="PF02576"/>
    </source>
</evidence>
<protein>
    <recommendedName>
        <fullName evidence="3">Ribosome maturation factor RimP</fullName>
    </recommendedName>
</protein>
<keyword evidence="7" id="KW-1185">Reference proteome</keyword>
<accession>A0A949TT63</accession>
<comment type="function">
    <text evidence="3">Required for maturation of 30S ribosomal subunits.</text>
</comment>
<dbReference type="Pfam" id="PF02576">
    <property type="entry name" value="RimP_N"/>
    <property type="match status" value="1"/>
</dbReference>
<dbReference type="FunFam" id="3.30.300.70:FF:000001">
    <property type="entry name" value="Ribosome maturation factor RimP"/>
    <property type="match status" value="1"/>
</dbReference>
<dbReference type="InterPro" id="IPR003728">
    <property type="entry name" value="Ribosome_maturation_RimP"/>
</dbReference>
<evidence type="ECO:0000256" key="2">
    <source>
        <dbReference type="ARBA" id="ARBA00022517"/>
    </source>
</evidence>
<dbReference type="GO" id="GO:0005829">
    <property type="term" value="C:cytosol"/>
    <property type="evidence" value="ECO:0007669"/>
    <property type="project" value="TreeGrafter"/>
</dbReference>
<dbReference type="InterPro" id="IPR028989">
    <property type="entry name" value="RimP_N"/>
</dbReference>
<dbReference type="AlphaFoldDB" id="A0A949TT63"/>
<feature type="domain" description="Ribosome maturation factor RimP N-terminal" evidence="4">
    <location>
        <begin position="13"/>
        <end position="86"/>
    </location>
</feature>
<gene>
    <name evidence="3 6" type="primary">rimP</name>
    <name evidence="6" type="ORF">I6U48_18555</name>
</gene>
<dbReference type="PANTHER" id="PTHR33867">
    <property type="entry name" value="RIBOSOME MATURATION FACTOR RIMP"/>
    <property type="match status" value="1"/>
</dbReference>